<accession>A0ABU0I191</accession>
<feature type="domain" description="AB hydrolase-1" evidence="1">
    <location>
        <begin position="31"/>
        <end position="261"/>
    </location>
</feature>
<dbReference type="InterPro" id="IPR029058">
    <property type="entry name" value="AB_hydrolase_fold"/>
</dbReference>
<dbReference type="EMBL" id="JAUSVP010000008">
    <property type="protein sequence ID" value="MDQ0448369.1"/>
    <property type="molecule type" value="Genomic_DNA"/>
</dbReference>
<evidence type="ECO:0000313" key="3">
    <source>
        <dbReference type="Proteomes" id="UP001231124"/>
    </source>
</evidence>
<gene>
    <name evidence="2" type="ORF">QO012_002878</name>
</gene>
<reference evidence="2 3" key="1">
    <citation type="submission" date="2023-07" db="EMBL/GenBank/DDBJ databases">
        <title>Genomic Encyclopedia of Type Strains, Phase IV (KMG-IV): sequencing the most valuable type-strain genomes for metagenomic binning, comparative biology and taxonomic classification.</title>
        <authorList>
            <person name="Goeker M."/>
        </authorList>
    </citation>
    <scope>NUCLEOTIDE SEQUENCE [LARGE SCALE GENOMIC DNA]</scope>
    <source>
        <strain evidence="2 3">DSM 19013</strain>
    </source>
</reference>
<dbReference type="Pfam" id="PF12697">
    <property type="entry name" value="Abhydrolase_6"/>
    <property type="match status" value="1"/>
</dbReference>
<dbReference type="PANTHER" id="PTHR43265:SF1">
    <property type="entry name" value="ESTERASE ESTD"/>
    <property type="match status" value="1"/>
</dbReference>
<dbReference type="InterPro" id="IPR053145">
    <property type="entry name" value="AB_hydrolase_Est10"/>
</dbReference>
<dbReference type="RefSeq" id="WP_238205984.1">
    <property type="nucleotide sequence ID" value="NZ_BPQE01000024.1"/>
</dbReference>
<proteinExistence type="predicted"/>
<comment type="caution">
    <text evidence="2">The sequence shown here is derived from an EMBL/GenBank/DDBJ whole genome shotgun (WGS) entry which is preliminary data.</text>
</comment>
<dbReference type="Gene3D" id="3.40.50.1820">
    <property type="entry name" value="alpha/beta hydrolase"/>
    <property type="match status" value="1"/>
</dbReference>
<organism evidence="2 3">
    <name type="scientific">Methylobacterium aerolatum</name>
    <dbReference type="NCBI Taxonomy" id="418708"/>
    <lineage>
        <taxon>Bacteria</taxon>
        <taxon>Pseudomonadati</taxon>
        <taxon>Pseudomonadota</taxon>
        <taxon>Alphaproteobacteria</taxon>
        <taxon>Hyphomicrobiales</taxon>
        <taxon>Methylobacteriaceae</taxon>
        <taxon>Methylobacterium</taxon>
    </lineage>
</organism>
<dbReference type="InterPro" id="IPR000073">
    <property type="entry name" value="AB_hydrolase_1"/>
</dbReference>
<protein>
    <submittedName>
        <fullName evidence="2">Pimeloyl-ACP methyl ester carboxylesterase</fullName>
    </submittedName>
</protein>
<dbReference type="SUPFAM" id="SSF53474">
    <property type="entry name" value="alpha/beta-Hydrolases"/>
    <property type="match status" value="1"/>
</dbReference>
<keyword evidence="3" id="KW-1185">Reference proteome</keyword>
<evidence type="ECO:0000259" key="1">
    <source>
        <dbReference type="Pfam" id="PF12697"/>
    </source>
</evidence>
<dbReference type="PANTHER" id="PTHR43265">
    <property type="entry name" value="ESTERASE ESTD"/>
    <property type="match status" value="1"/>
</dbReference>
<sequence>MSSPAVIEAAGPAGPLSGTLLGPSDPAAPVVLIVPGSGPTDRDGNNPLGVRASSYRLIAEGLAARGIRSVRIDKRGMFGSAHAVPDANTVTMEDYAADVRLWAATIREKTGVACVWVLGHSEGGLVTLLAAQRPENICGLLLVSAPGRKAGDVLREQLAANPANALIREQAGSIIGGLERGEKVTADGIHPALRPLFQPEVQGFLISLFALDPTKLIAAYDGPVLILQGLSDIQVSRTDAERLHQARPDTEIVLLPDTNHVLKAVASDDRAANVTTYQDANLPLAPGVVDALATFVNQTRKPR</sequence>
<dbReference type="Proteomes" id="UP001231124">
    <property type="component" value="Unassembled WGS sequence"/>
</dbReference>
<evidence type="ECO:0000313" key="2">
    <source>
        <dbReference type="EMBL" id="MDQ0448369.1"/>
    </source>
</evidence>
<name>A0ABU0I191_9HYPH</name>